<feature type="chain" id="PRO_5012930158" evidence="2">
    <location>
        <begin position="26"/>
        <end position="297"/>
    </location>
</feature>
<evidence type="ECO:0000313" key="3">
    <source>
        <dbReference type="EMBL" id="SIT09084.1"/>
    </source>
</evidence>
<dbReference type="EMBL" id="FTOA01000006">
    <property type="protein sequence ID" value="SIT09084.1"/>
    <property type="molecule type" value="Genomic_DNA"/>
</dbReference>
<sequence length="297" mass="30489">MLNTVGVRKSVSGLAAVALAGLLLAACGDLPKPFQHAQSGQPLTRLETAELVTVMADPATPDAAPALVQSLLAAGVPARLATSADVGGYQVGPDPQRGQWVLRNPEGVGLIHANSADGVAALSSAIKAAVEKDMESPLVLRMAAPAPEPIPGLRPAPDPHLKPPGSKDNGPPGLDTIPALSLGTIGGFGHKKDDILRGALETSLLRAGLKVSETAKFVIDGDISQEVIGGITRLRVVWTVRDTQGQEVGTVSQENPVEAEFLEGQFPALAVAIADGGTEGVYAMLSRVRLDPASNGQ</sequence>
<feature type="region of interest" description="Disordered" evidence="1">
    <location>
        <begin position="149"/>
        <end position="173"/>
    </location>
</feature>
<keyword evidence="4" id="KW-1185">Reference proteome</keyword>
<feature type="compositionally biased region" description="Pro residues" evidence="1">
    <location>
        <begin position="149"/>
        <end position="158"/>
    </location>
</feature>
<dbReference type="Proteomes" id="UP000185678">
    <property type="component" value="Unassembled WGS sequence"/>
</dbReference>
<dbReference type="AlphaFoldDB" id="A0A1N7PET6"/>
<organism evidence="3 4">
    <name type="scientific">Insolitispirillum peregrinum</name>
    <dbReference type="NCBI Taxonomy" id="80876"/>
    <lineage>
        <taxon>Bacteria</taxon>
        <taxon>Pseudomonadati</taxon>
        <taxon>Pseudomonadota</taxon>
        <taxon>Alphaproteobacteria</taxon>
        <taxon>Rhodospirillales</taxon>
        <taxon>Novispirillaceae</taxon>
        <taxon>Insolitispirillum</taxon>
    </lineage>
</organism>
<accession>A0A1N7PET6</accession>
<reference evidence="3 4" key="1">
    <citation type="submission" date="2017-01" db="EMBL/GenBank/DDBJ databases">
        <authorList>
            <person name="Mah S.A."/>
            <person name="Swanson W.J."/>
            <person name="Moy G.W."/>
            <person name="Vacquier V.D."/>
        </authorList>
    </citation>
    <scope>NUCLEOTIDE SEQUENCE [LARGE SCALE GENOMIC DNA]</scope>
    <source>
        <strain evidence="3 4">DSM 11589</strain>
    </source>
</reference>
<feature type="signal peptide" evidence="2">
    <location>
        <begin position="1"/>
        <end position="25"/>
    </location>
</feature>
<evidence type="ECO:0000256" key="1">
    <source>
        <dbReference type="SAM" id="MobiDB-lite"/>
    </source>
</evidence>
<keyword evidence="2" id="KW-0732">Signal</keyword>
<proteinExistence type="predicted"/>
<name>A0A1N7PET6_9PROT</name>
<protein>
    <submittedName>
        <fullName evidence="3">Uncharacterized protein</fullName>
    </submittedName>
</protein>
<evidence type="ECO:0000256" key="2">
    <source>
        <dbReference type="SAM" id="SignalP"/>
    </source>
</evidence>
<dbReference type="RefSeq" id="WP_076401562.1">
    <property type="nucleotide sequence ID" value="NZ_FTOA01000006.1"/>
</dbReference>
<gene>
    <name evidence="3" type="ORF">SAMN05421779_106268</name>
</gene>
<evidence type="ECO:0000313" key="4">
    <source>
        <dbReference type="Proteomes" id="UP000185678"/>
    </source>
</evidence>
<dbReference type="OrthoDB" id="8448536at2"/>
<dbReference type="STRING" id="80876.SAMN05421779_106268"/>